<organism evidence="1 2">
    <name type="scientific">Halomonas citrativorans</name>
    <dbReference type="NCBI Taxonomy" id="2742612"/>
    <lineage>
        <taxon>Bacteria</taxon>
        <taxon>Pseudomonadati</taxon>
        <taxon>Pseudomonadota</taxon>
        <taxon>Gammaproteobacteria</taxon>
        <taxon>Oceanospirillales</taxon>
        <taxon>Halomonadaceae</taxon>
        <taxon>Halomonas</taxon>
    </lineage>
</organism>
<protein>
    <submittedName>
        <fullName evidence="1">Uncharacterized protein</fullName>
    </submittedName>
</protein>
<gene>
    <name evidence="1" type="ORF">CZ787_04435</name>
</gene>
<dbReference type="Proteomes" id="UP000196331">
    <property type="component" value="Unassembled WGS sequence"/>
</dbReference>
<reference evidence="1 2" key="1">
    <citation type="submission" date="2017-02" db="EMBL/GenBank/DDBJ databases">
        <authorList>
            <person name="Dridi B."/>
        </authorList>
    </citation>
    <scope>NUCLEOTIDE SEQUENCE [LARGE SCALE GENOMIC DNA]</scope>
    <source>
        <strain evidence="1 2">JB380</strain>
    </source>
</reference>
<accession>A0A1R4HTC9</accession>
<proteinExistence type="predicted"/>
<sequence length="39" mass="4327">MPPRQTGAAKENRFGKMTVVFTDYRVGAIIAPQAGVEYR</sequence>
<name>A0A1R4HTC9_9GAMM</name>
<evidence type="ECO:0000313" key="1">
    <source>
        <dbReference type="EMBL" id="SJN10778.1"/>
    </source>
</evidence>
<dbReference type="AlphaFoldDB" id="A0A1R4HTC9"/>
<evidence type="ECO:0000313" key="2">
    <source>
        <dbReference type="Proteomes" id="UP000196331"/>
    </source>
</evidence>
<comment type="caution">
    <text evidence="1">The sequence shown here is derived from an EMBL/GenBank/DDBJ whole genome shotgun (WGS) entry which is preliminary data.</text>
</comment>
<dbReference type="EMBL" id="FUKM01000015">
    <property type="protein sequence ID" value="SJN10778.1"/>
    <property type="molecule type" value="Genomic_DNA"/>
</dbReference>